<comment type="caution">
    <text evidence="1">The sequence shown here is derived from an EMBL/GenBank/DDBJ whole genome shotgun (WGS) entry which is preliminary data.</text>
</comment>
<organism evidence="1 2">
    <name type="scientific">Cucurbita argyrosperma subsp. sororia</name>
    <dbReference type="NCBI Taxonomy" id="37648"/>
    <lineage>
        <taxon>Eukaryota</taxon>
        <taxon>Viridiplantae</taxon>
        <taxon>Streptophyta</taxon>
        <taxon>Embryophyta</taxon>
        <taxon>Tracheophyta</taxon>
        <taxon>Spermatophyta</taxon>
        <taxon>Magnoliopsida</taxon>
        <taxon>eudicotyledons</taxon>
        <taxon>Gunneridae</taxon>
        <taxon>Pentapetalae</taxon>
        <taxon>rosids</taxon>
        <taxon>fabids</taxon>
        <taxon>Cucurbitales</taxon>
        <taxon>Cucurbitaceae</taxon>
        <taxon>Cucurbiteae</taxon>
        <taxon>Cucurbita</taxon>
    </lineage>
</organism>
<accession>A0AAV6NAB3</accession>
<keyword evidence="2" id="KW-1185">Reference proteome</keyword>
<name>A0AAV6NAB3_9ROSI</name>
<evidence type="ECO:0000313" key="2">
    <source>
        <dbReference type="Proteomes" id="UP000685013"/>
    </source>
</evidence>
<dbReference type="AlphaFoldDB" id="A0AAV6NAB3"/>
<proteinExistence type="predicted"/>
<reference evidence="1 2" key="1">
    <citation type="journal article" date="2021" name="Hortic Res">
        <title>The domestication of Cucurbita argyrosperma as revealed by the genome of its wild relative.</title>
        <authorList>
            <person name="Barrera-Redondo J."/>
            <person name="Sanchez-de la Vega G."/>
            <person name="Aguirre-Liguori J.A."/>
            <person name="Castellanos-Morales G."/>
            <person name="Gutierrez-Guerrero Y.T."/>
            <person name="Aguirre-Dugua X."/>
            <person name="Aguirre-Planter E."/>
            <person name="Tenaillon M.I."/>
            <person name="Lira-Saade R."/>
            <person name="Eguiarte L.E."/>
        </authorList>
    </citation>
    <scope>NUCLEOTIDE SEQUENCE [LARGE SCALE GENOMIC DNA]</scope>
    <source>
        <strain evidence="1">JBR-2021</strain>
    </source>
</reference>
<gene>
    <name evidence="1" type="ORF">SDJN03_11356</name>
</gene>
<sequence>MDLACGAMYLSSCLPFFIEAFHQTPCESFLLTVVCHFLPTLHLCVCCAANYSDRRVHPSAIESSNRSSSGHPQVILRSPSEFWEALGTMGDEVSTRGSKTMEKELGIHRGNRLIEKQLLGRAEKTIASSIERQDTNEAVTIDNEKELQIGHVSNNEQGFTFLFVWLFSNKVQRNWELLEPWPG</sequence>
<evidence type="ECO:0000313" key="1">
    <source>
        <dbReference type="EMBL" id="KAG6594803.1"/>
    </source>
</evidence>
<dbReference type="Proteomes" id="UP000685013">
    <property type="component" value="Chromosome 7"/>
</dbReference>
<feature type="non-terminal residue" evidence="1">
    <location>
        <position position="1"/>
    </location>
</feature>
<protein>
    <submittedName>
        <fullName evidence="1">Uncharacterized protein</fullName>
    </submittedName>
</protein>
<dbReference type="EMBL" id="JAGKQH010000007">
    <property type="protein sequence ID" value="KAG6594803.1"/>
    <property type="molecule type" value="Genomic_DNA"/>
</dbReference>